<dbReference type="PROSITE" id="PS51257">
    <property type="entry name" value="PROKAR_LIPOPROTEIN"/>
    <property type="match status" value="1"/>
</dbReference>
<organism evidence="2 3">
    <name type="scientific">Puia dinghuensis</name>
    <dbReference type="NCBI Taxonomy" id="1792502"/>
    <lineage>
        <taxon>Bacteria</taxon>
        <taxon>Pseudomonadati</taxon>
        <taxon>Bacteroidota</taxon>
        <taxon>Chitinophagia</taxon>
        <taxon>Chitinophagales</taxon>
        <taxon>Chitinophagaceae</taxon>
        <taxon>Puia</taxon>
    </lineage>
</organism>
<reference evidence="2" key="2">
    <citation type="submission" date="2020-09" db="EMBL/GenBank/DDBJ databases">
        <authorList>
            <person name="Sun Q."/>
            <person name="Zhou Y."/>
        </authorList>
    </citation>
    <scope>NUCLEOTIDE SEQUENCE</scope>
    <source>
        <strain evidence="2">CGMCC 1.15448</strain>
    </source>
</reference>
<sequence>MRILLSILILVLLTACSAEKSNEIRSDIFISSFDTGFDVHGKSILKDGSQSIHFSKDFWDYFIRTHPKSSGMIFIMPLYNTSNNYVSLSDTSYTFYNVTHSGSFLFKKLLADSVTGREKENQSLGSFFVMPNDTTGTTAKGKRIEQRLKDYKITPTVKKEFDRLKSILTLQDTSEHYVIVFRKSFADKIYMLYE</sequence>
<reference evidence="2" key="1">
    <citation type="journal article" date="2014" name="Int. J. Syst. Evol. Microbiol.">
        <title>Complete genome sequence of Corynebacterium casei LMG S-19264T (=DSM 44701T), isolated from a smear-ripened cheese.</title>
        <authorList>
            <consortium name="US DOE Joint Genome Institute (JGI-PGF)"/>
            <person name="Walter F."/>
            <person name="Albersmeier A."/>
            <person name="Kalinowski J."/>
            <person name="Ruckert C."/>
        </authorList>
    </citation>
    <scope>NUCLEOTIDE SEQUENCE</scope>
    <source>
        <strain evidence="2">CGMCC 1.15448</strain>
    </source>
</reference>
<evidence type="ECO:0000313" key="2">
    <source>
        <dbReference type="EMBL" id="GGB18793.1"/>
    </source>
</evidence>
<dbReference type="Proteomes" id="UP000607559">
    <property type="component" value="Unassembled WGS sequence"/>
</dbReference>
<dbReference type="AlphaFoldDB" id="A0A8J2UHH5"/>
<evidence type="ECO:0008006" key="4">
    <source>
        <dbReference type="Google" id="ProtNLM"/>
    </source>
</evidence>
<feature type="chain" id="PRO_5035260695" description="Lipoprotein" evidence="1">
    <location>
        <begin position="21"/>
        <end position="194"/>
    </location>
</feature>
<keyword evidence="1" id="KW-0732">Signal</keyword>
<accession>A0A8J2UHH5</accession>
<comment type="caution">
    <text evidence="2">The sequence shown here is derived from an EMBL/GenBank/DDBJ whole genome shotgun (WGS) entry which is preliminary data.</text>
</comment>
<gene>
    <name evidence="2" type="ORF">GCM10011511_48250</name>
</gene>
<protein>
    <recommendedName>
        <fullName evidence="4">Lipoprotein</fullName>
    </recommendedName>
</protein>
<dbReference type="EMBL" id="BMJC01000005">
    <property type="protein sequence ID" value="GGB18793.1"/>
    <property type="molecule type" value="Genomic_DNA"/>
</dbReference>
<name>A0A8J2UHH5_9BACT</name>
<evidence type="ECO:0000256" key="1">
    <source>
        <dbReference type="SAM" id="SignalP"/>
    </source>
</evidence>
<keyword evidence="3" id="KW-1185">Reference proteome</keyword>
<evidence type="ECO:0000313" key="3">
    <source>
        <dbReference type="Proteomes" id="UP000607559"/>
    </source>
</evidence>
<proteinExistence type="predicted"/>
<dbReference type="RefSeq" id="WP_188936617.1">
    <property type="nucleotide sequence ID" value="NZ_BMJC01000005.1"/>
</dbReference>
<feature type="signal peptide" evidence="1">
    <location>
        <begin position="1"/>
        <end position="20"/>
    </location>
</feature>